<evidence type="ECO:0000256" key="1">
    <source>
        <dbReference type="SAM" id="Phobius"/>
    </source>
</evidence>
<evidence type="ECO:0000313" key="2">
    <source>
        <dbReference type="EMBL" id="SBV94989.1"/>
    </source>
</evidence>
<gene>
    <name evidence="2" type="ORF">KL86DPRO_10793</name>
</gene>
<dbReference type="EMBL" id="FLUQ01000001">
    <property type="protein sequence ID" value="SBV94989.1"/>
    <property type="molecule type" value="Genomic_DNA"/>
</dbReference>
<keyword evidence="1" id="KW-1133">Transmembrane helix</keyword>
<organism evidence="2">
    <name type="scientific">uncultured delta proteobacterium</name>
    <dbReference type="NCBI Taxonomy" id="34034"/>
    <lineage>
        <taxon>Bacteria</taxon>
        <taxon>Deltaproteobacteria</taxon>
        <taxon>environmental samples</taxon>
    </lineage>
</organism>
<accession>A0A212J695</accession>
<name>A0A212J695_9DELT</name>
<keyword evidence="1" id="KW-0812">Transmembrane</keyword>
<dbReference type="AlphaFoldDB" id="A0A212J695"/>
<sequence length="96" mass="10611">MYELLHNSLSVTEPGFFAFVAAMLAISLFAARIAKKKGYSGRVLLWAWIPLINIYGLVMFTNLPDLHVRAKADALAARLAPPSRTETISSYQEGVE</sequence>
<keyword evidence="1" id="KW-0472">Membrane</keyword>
<protein>
    <submittedName>
        <fullName evidence="2">Uncharacterized protein</fullName>
    </submittedName>
</protein>
<feature type="transmembrane region" description="Helical" evidence="1">
    <location>
        <begin position="15"/>
        <end position="31"/>
    </location>
</feature>
<proteinExistence type="predicted"/>
<reference evidence="2" key="1">
    <citation type="submission" date="2016-04" db="EMBL/GenBank/DDBJ databases">
        <authorList>
            <person name="Evans L.H."/>
            <person name="Alamgir A."/>
            <person name="Owens N."/>
            <person name="Weber N.D."/>
            <person name="Virtaneva K."/>
            <person name="Barbian K."/>
            <person name="Babar A."/>
            <person name="Rosenke K."/>
        </authorList>
    </citation>
    <scope>NUCLEOTIDE SEQUENCE</scope>
    <source>
        <strain evidence="2">86</strain>
    </source>
</reference>
<feature type="transmembrane region" description="Helical" evidence="1">
    <location>
        <begin position="43"/>
        <end position="63"/>
    </location>
</feature>